<dbReference type="PROSITE" id="PS50109">
    <property type="entry name" value="HIS_KIN"/>
    <property type="match status" value="1"/>
</dbReference>
<dbReference type="Pfam" id="PF08447">
    <property type="entry name" value="PAS_3"/>
    <property type="match status" value="1"/>
</dbReference>
<keyword evidence="4" id="KW-0808">Transferase</keyword>
<dbReference type="InterPro" id="IPR004358">
    <property type="entry name" value="Sig_transdc_His_kin-like_C"/>
</dbReference>
<evidence type="ECO:0000313" key="9">
    <source>
        <dbReference type="EMBL" id="MCH5600214.1"/>
    </source>
</evidence>
<dbReference type="InterPro" id="IPR013656">
    <property type="entry name" value="PAS_4"/>
</dbReference>
<keyword evidence="5" id="KW-0418">Kinase</keyword>
<dbReference type="Pfam" id="PF00512">
    <property type="entry name" value="HisKA"/>
    <property type="match status" value="1"/>
</dbReference>
<dbReference type="Proteomes" id="UP001202248">
    <property type="component" value="Unassembled WGS sequence"/>
</dbReference>
<dbReference type="SUPFAM" id="SSF55874">
    <property type="entry name" value="ATPase domain of HSP90 chaperone/DNA topoisomerase II/histidine kinase"/>
    <property type="match status" value="1"/>
</dbReference>
<proteinExistence type="predicted"/>
<evidence type="ECO:0000259" key="7">
    <source>
        <dbReference type="PROSITE" id="PS50109"/>
    </source>
</evidence>
<dbReference type="InterPro" id="IPR003661">
    <property type="entry name" value="HisK_dim/P_dom"/>
</dbReference>
<dbReference type="InterPro" id="IPR052162">
    <property type="entry name" value="Sensor_kinase/Photoreceptor"/>
</dbReference>
<organism evidence="9 10">
    <name type="scientific">Niabella ginsengisoli</name>
    <dbReference type="NCBI Taxonomy" id="522298"/>
    <lineage>
        <taxon>Bacteria</taxon>
        <taxon>Pseudomonadati</taxon>
        <taxon>Bacteroidota</taxon>
        <taxon>Chitinophagia</taxon>
        <taxon>Chitinophagales</taxon>
        <taxon>Chitinophagaceae</taxon>
        <taxon>Niabella</taxon>
    </lineage>
</organism>
<feature type="domain" description="PAC" evidence="8">
    <location>
        <begin position="251"/>
        <end position="305"/>
    </location>
</feature>
<dbReference type="InterPro" id="IPR005467">
    <property type="entry name" value="His_kinase_dom"/>
</dbReference>
<dbReference type="InterPro" id="IPR001610">
    <property type="entry name" value="PAC"/>
</dbReference>
<dbReference type="EMBL" id="JAKWBL010000004">
    <property type="protein sequence ID" value="MCH5600214.1"/>
    <property type="molecule type" value="Genomic_DNA"/>
</dbReference>
<protein>
    <recommendedName>
        <fullName evidence="2">histidine kinase</fullName>
        <ecNumber evidence="2">2.7.13.3</ecNumber>
    </recommendedName>
</protein>
<evidence type="ECO:0000256" key="5">
    <source>
        <dbReference type="ARBA" id="ARBA00022777"/>
    </source>
</evidence>
<dbReference type="SUPFAM" id="SSF55785">
    <property type="entry name" value="PYP-like sensor domain (PAS domain)"/>
    <property type="match status" value="4"/>
</dbReference>
<feature type="domain" description="PAC" evidence="8">
    <location>
        <begin position="587"/>
        <end position="639"/>
    </location>
</feature>
<dbReference type="Pfam" id="PF08448">
    <property type="entry name" value="PAS_4"/>
    <property type="match status" value="3"/>
</dbReference>
<dbReference type="Gene3D" id="3.30.450.20">
    <property type="entry name" value="PAS domain"/>
    <property type="match status" value="4"/>
</dbReference>
<evidence type="ECO:0000256" key="3">
    <source>
        <dbReference type="ARBA" id="ARBA00022553"/>
    </source>
</evidence>
<evidence type="ECO:0000256" key="2">
    <source>
        <dbReference type="ARBA" id="ARBA00012438"/>
    </source>
</evidence>
<keyword evidence="6" id="KW-0175">Coiled coil</keyword>
<dbReference type="InterPro" id="IPR036097">
    <property type="entry name" value="HisK_dim/P_sf"/>
</dbReference>
<evidence type="ECO:0000313" key="10">
    <source>
        <dbReference type="Proteomes" id="UP001202248"/>
    </source>
</evidence>
<gene>
    <name evidence="9" type="ORF">MKP09_20960</name>
</gene>
<dbReference type="CDD" id="cd00082">
    <property type="entry name" value="HisKA"/>
    <property type="match status" value="1"/>
</dbReference>
<feature type="domain" description="Histidine kinase" evidence="7">
    <location>
        <begin position="643"/>
        <end position="857"/>
    </location>
</feature>
<dbReference type="CDD" id="cd00130">
    <property type="entry name" value="PAS"/>
    <property type="match status" value="1"/>
</dbReference>
<evidence type="ECO:0000256" key="1">
    <source>
        <dbReference type="ARBA" id="ARBA00000085"/>
    </source>
</evidence>
<dbReference type="PANTHER" id="PTHR43304">
    <property type="entry name" value="PHYTOCHROME-LIKE PROTEIN CPH1"/>
    <property type="match status" value="1"/>
</dbReference>
<dbReference type="InterPro" id="IPR003594">
    <property type="entry name" value="HATPase_dom"/>
</dbReference>
<dbReference type="SMART" id="SM00091">
    <property type="entry name" value="PAS"/>
    <property type="match status" value="4"/>
</dbReference>
<dbReference type="InterPro" id="IPR000700">
    <property type="entry name" value="PAS-assoc_C"/>
</dbReference>
<keyword evidence="3" id="KW-0597">Phosphoprotein</keyword>
<accession>A0ABS9SQ22</accession>
<dbReference type="RefSeq" id="WP_240832222.1">
    <property type="nucleotide sequence ID" value="NZ_JAKWBL010000004.1"/>
</dbReference>
<dbReference type="EC" id="2.7.13.3" evidence="2"/>
<dbReference type="SMART" id="SM00387">
    <property type="entry name" value="HATPase_c"/>
    <property type="match status" value="1"/>
</dbReference>
<dbReference type="PROSITE" id="PS50113">
    <property type="entry name" value="PAC"/>
    <property type="match status" value="2"/>
</dbReference>
<sequence length="862" mass="97435">MNDLANALSNQALLNILLLSNDATAIYTGEQLTIQWVNEGMLTIWGKEKSIRGTCFEDALPEMKGQPFTELLKEVWRNGEDYEAKNSRADLVVNGKLQPFYFDFKYRAIKDEKGEMCCILHTATEVGDRMRAWELVQMREESEQQIQEELIAVNEEYQVTNEQLEQTLLAVKNLQNQLSQLVTTSPVGMTILKGPDLVIEMANSHMLQIWRRTYDQVINKKLLTVFPELVGQPFPEMLQKVLITGTPIMLKEIAVSIKDVEGNTKNIFVDFAYEPLQDTAGKIISVMATVSDITNIVDIRTELEANEKELHRLNEELEASNEEYRATNEEIYALNEEYTAINEALNRSNEELTTVKTQLEVANKLLTESNTILNSENVALTEAESKTLALFEDAPVAIGILSGEELIISIANNELLKLWGKSPKILGKPLATALPELEGQHFLNLLVEVMQTGKAYNGNDEKVFLERGGKLGTYYFSYVYKPLMRDGGKPHSVMVVAYEVTTQVETRKAIEEANERFELALNAGQLGSYDLDLRTGKMLCSEQCKINFGLSPEDRFDFEDLINIILPEFREYVQQKVDAAVAQNHVYAAEYEIQCSDKSRRWIQATGLPRYDQEGKAVRIIGVTQDISKRKAYEQRKDDFLGIASHELKTPITVLKANLQMLNRLQHKITDTMALTLISNATASMDKISKLIEDLLNINKHTHGKLELNKSFFDLAKLLKNCCNHIVLEGKYELHVDVPNSLPVFADEQRIDQVLINFVNNAVKYASESRIIHLTAELQEYEIKVCVKDSGKGIPENQMPHLFDRYWQANSSDEKYTGLGLGLFICSEIITRHGGRIGANSELGVGSTFWFTLPIVKSESTS</sequence>
<dbReference type="Pfam" id="PF02518">
    <property type="entry name" value="HATPase_c"/>
    <property type="match status" value="1"/>
</dbReference>
<dbReference type="SMART" id="SM00086">
    <property type="entry name" value="PAC"/>
    <property type="match status" value="2"/>
</dbReference>
<evidence type="ECO:0000256" key="4">
    <source>
        <dbReference type="ARBA" id="ARBA00022679"/>
    </source>
</evidence>
<dbReference type="Gene3D" id="1.10.287.130">
    <property type="match status" value="1"/>
</dbReference>
<dbReference type="InterPro" id="IPR000014">
    <property type="entry name" value="PAS"/>
</dbReference>
<feature type="coiled-coil region" evidence="6">
    <location>
        <begin position="143"/>
        <end position="184"/>
    </location>
</feature>
<dbReference type="InterPro" id="IPR013655">
    <property type="entry name" value="PAS_fold_3"/>
</dbReference>
<feature type="coiled-coil region" evidence="6">
    <location>
        <begin position="296"/>
        <end position="337"/>
    </location>
</feature>
<reference evidence="9 10" key="1">
    <citation type="submission" date="2022-02" db="EMBL/GenBank/DDBJ databases">
        <authorList>
            <person name="Min J."/>
        </authorList>
    </citation>
    <scope>NUCLEOTIDE SEQUENCE [LARGE SCALE GENOMIC DNA]</scope>
    <source>
        <strain evidence="9 10">GR10-1</strain>
    </source>
</reference>
<dbReference type="Gene3D" id="3.30.565.10">
    <property type="entry name" value="Histidine kinase-like ATPase, C-terminal domain"/>
    <property type="match status" value="1"/>
</dbReference>
<dbReference type="SUPFAM" id="SSF47384">
    <property type="entry name" value="Homodimeric domain of signal transducing histidine kinase"/>
    <property type="match status" value="1"/>
</dbReference>
<dbReference type="PRINTS" id="PR00344">
    <property type="entry name" value="BCTRLSENSOR"/>
</dbReference>
<comment type="caution">
    <text evidence="9">The sequence shown here is derived from an EMBL/GenBank/DDBJ whole genome shotgun (WGS) entry which is preliminary data.</text>
</comment>
<comment type="catalytic activity">
    <reaction evidence="1">
        <text>ATP + protein L-histidine = ADP + protein N-phospho-L-histidine.</text>
        <dbReference type="EC" id="2.7.13.3"/>
    </reaction>
</comment>
<evidence type="ECO:0000256" key="6">
    <source>
        <dbReference type="SAM" id="Coils"/>
    </source>
</evidence>
<name>A0ABS9SQ22_9BACT</name>
<dbReference type="InterPro" id="IPR036890">
    <property type="entry name" value="HATPase_C_sf"/>
</dbReference>
<evidence type="ECO:0000259" key="8">
    <source>
        <dbReference type="PROSITE" id="PS50113"/>
    </source>
</evidence>
<dbReference type="NCBIfam" id="TIGR00229">
    <property type="entry name" value="sensory_box"/>
    <property type="match status" value="1"/>
</dbReference>
<dbReference type="PANTHER" id="PTHR43304:SF1">
    <property type="entry name" value="PAC DOMAIN-CONTAINING PROTEIN"/>
    <property type="match status" value="1"/>
</dbReference>
<keyword evidence="10" id="KW-1185">Reference proteome</keyword>
<dbReference type="SMART" id="SM00388">
    <property type="entry name" value="HisKA"/>
    <property type="match status" value="1"/>
</dbReference>
<dbReference type="InterPro" id="IPR035965">
    <property type="entry name" value="PAS-like_dom_sf"/>
</dbReference>